<name>S7ZI71_PENO1</name>
<evidence type="ECO:0000313" key="2">
    <source>
        <dbReference type="EMBL" id="EPS29979.1"/>
    </source>
</evidence>
<dbReference type="AlphaFoldDB" id="S7ZI71"/>
<dbReference type="HOGENOM" id="CLU_1595113_0_0_1"/>
<evidence type="ECO:0000256" key="1">
    <source>
        <dbReference type="SAM" id="MobiDB-lite"/>
    </source>
</evidence>
<keyword evidence="3" id="KW-1185">Reference proteome</keyword>
<proteinExistence type="predicted"/>
<feature type="region of interest" description="Disordered" evidence="1">
    <location>
        <begin position="25"/>
        <end position="72"/>
    </location>
</feature>
<protein>
    <submittedName>
        <fullName evidence="2">Uncharacterized protein</fullName>
    </submittedName>
</protein>
<dbReference type="EMBL" id="KB644412">
    <property type="protein sequence ID" value="EPS29979.1"/>
    <property type="molecule type" value="Genomic_DNA"/>
</dbReference>
<organism evidence="2 3">
    <name type="scientific">Penicillium oxalicum (strain 114-2 / CGMCC 5302)</name>
    <name type="common">Penicillium decumbens</name>
    <dbReference type="NCBI Taxonomy" id="933388"/>
    <lineage>
        <taxon>Eukaryota</taxon>
        <taxon>Fungi</taxon>
        <taxon>Dikarya</taxon>
        <taxon>Ascomycota</taxon>
        <taxon>Pezizomycotina</taxon>
        <taxon>Eurotiomycetes</taxon>
        <taxon>Eurotiomycetidae</taxon>
        <taxon>Eurotiales</taxon>
        <taxon>Aspergillaceae</taxon>
        <taxon>Penicillium</taxon>
    </lineage>
</organism>
<reference evidence="2 3" key="1">
    <citation type="journal article" date="2013" name="PLoS ONE">
        <title>Genomic and secretomic analyses reveal unique features of the lignocellulolytic enzyme system of Penicillium decumbens.</title>
        <authorList>
            <person name="Liu G."/>
            <person name="Zhang L."/>
            <person name="Wei X."/>
            <person name="Zou G."/>
            <person name="Qin Y."/>
            <person name="Ma L."/>
            <person name="Li J."/>
            <person name="Zheng H."/>
            <person name="Wang S."/>
            <person name="Wang C."/>
            <person name="Xun L."/>
            <person name="Zhao G.-P."/>
            <person name="Zhou Z."/>
            <person name="Qu Y."/>
        </authorList>
    </citation>
    <scope>NUCLEOTIDE SEQUENCE [LARGE SCALE GENOMIC DNA]</scope>
    <source>
        <strain evidence="3">114-2 / CGMCC 5302</strain>
    </source>
</reference>
<sequence>MHGIRLSYDLRPSWVELRVCSPVKLYSPPSTGNRPPPPKIIHAKKKRQKEEKRSEQKVQSSRPTYSPQPELDVVHTETRALFSPRRNSRPVWPIPAGCQHLTHTHSLSLPLVTAPQKNLEPTVSREKEERVGPESPGGHCIEVLLQSSSFQFPILPGRSISFSLARQ</sequence>
<evidence type="ECO:0000313" key="3">
    <source>
        <dbReference type="Proteomes" id="UP000019376"/>
    </source>
</evidence>
<accession>S7ZI71</accession>
<dbReference type="Proteomes" id="UP000019376">
    <property type="component" value="Unassembled WGS sequence"/>
</dbReference>
<gene>
    <name evidence="2" type="ORF">PDE_04929</name>
</gene>